<gene>
    <name evidence="10" type="ORF">F6J89_06800</name>
</gene>
<comment type="cofactor">
    <cofactor evidence="2">
        <name>pyridoxal 5'-phosphate</name>
        <dbReference type="ChEBI" id="CHEBI:597326"/>
    </cofactor>
</comment>
<dbReference type="EMBL" id="JAAHFQ010000092">
    <property type="protein sequence ID" value="NER27338.1"/>
    <property type="molecule type" value="Genomic_DNA"/>
</dbReference>
<evidence type="ECO:0000256" key="8">
    <source>
        <dbReference type="ARBA" id="ARBA00031427"/>
    </source>
</evidence>
<dbReference type="SUPFAM" id="SSF55021">
    <property type="entry name" value="ACT-like"/>
    <property type="match status" value="1"/>
</dbReference>
<dbReference type="Gene3D" id="3.30.70.260">
    <property type="match status" value="1"/>
</dbReference>
<dbReference type="EC" id="4.3.1.19" evidence="4"/>
<dbReference type="CDD" id="cd04886">
    <property type="entry name" value="ACT_ThrD-II-like"/>
    <property type="match status" value="1"/>
</dbReference>
<feature type="domain" description="ACT" evidence="9">
    <location>
        <begin position="332"/>
        <end position="410"/>
    </location>
</feature>
<dbReference type="PANTHER" id="PTHR48078">
    <property type="entry name" value="THREONINE DEHYDRATASE, MITOCHONDRIAL-RELATED"/>
    <property type="match status" value="1"/>
</dbReference>
<comment type="function">
    <text evidence="7">Catalyzes the anaerobic formation of alpha-ketobutyrate and ammonia from threonine in a two-step reaction. The first step involved a dehydration of threonine and a production of enamine intermediates (aminocrotonate), which tautomerizes to its imine form (iminobutyrate). Both intermediates are unstable and short-lived. The second step is the nonenzymatic hydrolysis of the enamine/imine intermediates to form 2-ketobutyrate and free ammonia. In the low water environment of the cell, the second step is accelerated by RidA.</text>
</comment>
<evidence type="ECO:0000256" key="3">
    <source>
        <dbReference type="ARBA" id="ARBA00010869"/>
    </source>
</evidence>
<evidence type="ECO:0000259" key="9">
    <source>
        <dbReference type="PROSITE" id="PS51671"/>
    </source>
</evidence>
<sequence>MKLATFKYPSLEDIRQASEIILTQGSSTPCRYSRQLSEIAGATVILKFENLQFTGSFKERGALVKMLSLTATQRKQGIIAMSAGNHAQAVAYQARRLGISTVIVMPCFTPNVKVERTRSFGAEVVFHGETLDDAIILGKQLAQERNLHIVHPYDDEQIIAGQGTIALEMLAVHSDLEVLLLPVGGGGLIAGNAIAAKTIQPQIQVVGVQTKRFPSMLQALRGESIVCGRSTMAEGIAVKTPGKLTLPIIQELVDEVLLVEEEEIEEAVRLLLEVEKTVVEGAGAVGLAALIKYSDRFAGRKVGIILSGGNIDLPILSMIVQRSMVRSGHLVRLEVEIRDMPGVLADVARCIGDTGANIVEVRHQRAFTTLPLQSADIEFVLMTRGLEHLQQILQILQNQGYKTNWRAIMEPASKK</sequence>
<dbReference type="GO" id="GO:0003941">
    <property type="term" value="F:L-serine ammonia-lyase activity"/>
    <property type="evidence" value="ECO:0007669"/>
    <property type="project" value="TreeGrafter"/>
</dbReference>
<dbReference type="InterPro" id="IPR044561">
    <property type="entry name" value="ACT_ThrD-II-like"/>
</dbReference>
<dbReference type="GO" id="GO:0006567">
    <property type="term" value="P:L-threonine catabolic process"/>
    <property type="evidence" value="ECO:0007669"/>
    <property type="project" value="InterPro"/>
</dbReference>
<dbReference type="NCBIfam" id="TIGR01127">
    <property type="entry name" value="ilvA_1Cterm"/>
    <property type="match status" value="1"/>
</dbReference>
<reference evidence="10" key="1">
    <citation type="submission" date="2019-11" db="EMBL/GenBank/DDBJ databases">
        <title>Genomic insights into an expanded diversity of filamentous marine cyanobacteria reveals the extraordinary biosynthetic potential of Moorea and Okeania.</title>
        <authorList>
            <person name="Ferreira Leao T."/>
            <person name="Wang M."/>
            <person name="Moss N."/>
            <person name="Da Silva R."/>
            <person name="Sanders J."/>
            <person name="Nurk S."/>
            <person name="Gurevich A."/>
            <person name="Humphrey G."/>
            <person name="Reher R."/>
            <person name="Zhu Q."/>
            <person name="Belda-Ferre P."/>
            <person name="Glukhov E."/>
            <person name="Rex R."/>
            <person name="Dorrestein P.C."/>
            <person name="Knight R."/>
            <person name="Pevzner P."/>
            <person name="Gerwick W.H."/>
            <person name="Gerwick L."/>
        </authorList>
    </citation>
    <scope>NUCLEOTIDE SEQUENCE</scope>
    <source>
        <strain evidence="10">SIO1C4</strain>
    </source>
</reference>
<comment type="caution">
    <text evidence="10">The sequence shown here is derived from an EMBL/GenBank/DDBJ whole genome shotgun (WGS) entry which is preliminary data.</text>
</comment>
<name>A0A6B3NDX0_9CYAN</name>
<dbReference type="Pfam" id="PF13291">
    <property type="entry name" value="ACT_4"/>
    <property type="match status" value="1"/>
</dbReference>
<dbReference type="GO" id="GO:0006565">
    <property type="term" value="P:L-serine catabolic process"/>
    <property type="evidence" value="ECO:0007669"/>
    <property type="project" value="TreeGrafter"/>
</dbReference>
<dbReference type="InterPro" id="IPR001926">
    <property type="entry name" value="TrpB-like_PALP"/>
</dbReference>
<proteinExistence type="inferred from homology"/>
<dbReference type="AlphaFoldDB" id="A0A6B3NDX0"/>
<dbReference type="GO" id="GO:0004794">
    <property type="term" value="F:threonine deaminase activity"/>
    <property type="evidence" value="ECO:0007669"/>
    <property type="project" value="UniProtKB-EC"/>
</dbReference>
<dbReference type="InterPro" id="IPR005789">
    <property type="entry name" value="Thr_deHydtase_catblc"/>
</dbReference>
<dbReference type="InterPro" id="IPR045865">
    <property type="entry name" value="ACT-like_dom_sf"/>
</dbReference>
<accession>A0A6B3NDX0</accession>
<evidence type="ECO:0000256" key="6">
    <source>
        <dbReference type="ARBA" id="ARBA00023239"/>
    </source>
</evidence>
<dbReference type="SUPFAM" id="SSF53686">
    <property type="entry name" value="Tryptophan synthase beta subunit-like PLP-dependent enzymes"/>
    <property type="match status" value="1"/>
</dbReference>
<dbReference type="FunFam" id="3.40.50.1100:FF:000007">
    <property type="entry name" value="L-threonine dehydratase catabolic TdcB"/>
    <property type="match status" value="1"/>
</dbReference>
<dbReference type="PANTHER" id="PTHR48078:SF6">
    <property type="entry name" value="L-THREONINE DEHYDRATASE CATABOLIC TDCB"/>
    <property type="match status" value="1"/>
</dbReference>
<dbReference type="Pfam" id="PF00291">
    <property type="entry name" value="PALP"/>
    <property type="match status" value="1"/>
</dbReference>
<dbReference type="PROSITE" id="PS51671">
    <property type="entry name" value="ACT"/>
    <property type="match status" value="1"/>
</dbReference>
<keyword evidence="6 10" id="KW-0456">Lyase</keyword>
<evidence type="ECO:0000256" key="2">
    <source>
        <dbReference type="ARBA" id="ARBA00001933"/>
    </source>
</evidence>
<evidence type="ECO:0000256" key="1">
    <source>
        <dbReference type="ARBA" id="ARBA00001274"/>
    </source>
</evidence>
<comment type="catalytic activity">
    <reaction evidence="1">
        <text>L-threonine = 2-oxobutanoate + NH4(+)</text>
        <dbReference type="Rhea" id="RHEA:22108"/>
        <dbReference type="ChEBI" id="CHEBI:16763"/>
        <dbReference type="ChEBI" id="CHEBI:28938"/>
        <dbReference type="ChEBI" id="CHEBI:57926"/>
        <dbReference type="EC" id="4.3.1.19"/>
    </reaction>
</comment>
<dbReference type="CDD" id="cd01562">
    <property type="entry name" value="Thr-dehyd"/>
    <property type="match status" value="1"/>
</dbReference>
<dbReference type="InterPro" id="IPR036052">
    <property type="entry name" value="TrpB-like_PALP_sf"/>
</dbReference>
<evidence type="ECO:0000256" key="4">
    <source>
        <dbReference type="ARBA" id="ARBA00012096"/>
    </source>
</evidence>
<dbReference type="InterPro" id="IPR002912">
    <property type="entry name" value="ACT_dom"/>
</dbReference>
<comment type="similarity">
    <text evidence="3">Belongs to the serine/threonine dehydratase family.</text>
</comment>
<dbReference type="NCBIfam" id="NF005600">
    <property type="entry name" value="PRK07334.1"/>
    <property type="match status" value="1"/>
</dbReference>
<evidence type="ECO:0000256" key="7">
    <source>
        <dbReference type="ARBA" id="ARBA00025527"/>
    </source>
</evidence>
<dbReference type="GO" id="GO:0009097">
    <property type="term" value="P:isoleucine biosynthetic process"/>
    <property type="evidence" value="ECO:0007669"/>
    <property type="project" value="TreeGrafter"/>
</dbReference>
<organism evidence="10">
    <name type="scientific">Symploca sp. SIO1C4</name>
    <dbReference type="NCBI Taxonomy" id="2607765"/>
    <lineage>
        <taxon>Bacteria</taxon>
        <taxon>Bacillati</taxon>
        <taxon>Cyanobacteriota</taxon>
        <taxon>Cyanophyceae</taxon>
        <taxon>Coleofasciculales</taxon>
        <taxon>Coleofasciculaceae</taxon>
        <taxon>Symploca</taxon>
    </lineage>
</organism>
<keyword evidence="5" id="KW-0663">Pyridoxal phosphate</keyword>
<protein>
    <recommendedName>
        <fullName evidence="4">threonine ammonia-lyase</fullName>
        <ecNumber evidence="4">4.3.1.19</ecNumber>
    </recommendedName>
    <alternativeName>
        <fullName evidence="8">Threonine deaminase</fullName>
    </alternativeName>
</protein>
<dbReference type="FunFam" id="3.40.50.1100:FF:000005">
    <property type="entry name" value="Threonine dehydratase catabolic"/>
    <property type="match status" value="1"/>
</dbReference>
<evidence type="ECO:0000313" key="10">
    <source>
        <dbReference type="EMBL" id="NER27338.1"/>
    </source>
</evidence>
<evidence type="ECO:0000256" key="5">
    <source>
        <dbReference type="ARBA" id="ARBA00022898"/>
    </source>
</evidence>
<dbReference type="Gene3D" id="3.40.50.1100">
    <property type="match status" value="2"/>
</dbReference>
<dbReference type="InterPro" id="IPR050147">
    <property type="entry name" value="Ser/Thr_Dehydratase"/>
</dbReference>